<dbReference type="Proteomes" id="UP000051063">
    <property type="component" value="Unassembled WGS sequence"/>
</dbReference>
<feature type="domain" description="SLH" evidence="2">
    <location>
        <begin position="1454"/>
        <end position="1524"/>
    </location>
</feature>
<keyword evidence="4" id="KW-1185">Reference proteome</keyword>
<evidence type="ECO:0000313" key="4">
    <source>
        <dbReference type="Proteomes" id="UP000051063"/>
    </source>
</evidence>
<keyword evidence="1" id="KW-0732">Signal</keyword>
<dbReference type="RefSeq" id="WP_055745654.1">
    <property type="nucleotide sequence ID" value="NZ_LJJB01000010.1"/>
</dbReference>
<feature type="domain" description="SLH" evidence="2">
    <location>
        <begin position="1311"/>
        <end position="1374"/>
    </location>
</feature>
<dbReference type="InterPro" id="IPR001119">
    <property type="entry name" value="SLH_dom"/>
</dbReference>
<name>A0ABR5N7H4_BRECH</name>
<accession>A0ABR5N7H4</accession>
<dbReference type="PROSITE" id="PS51272">
    <property type="entry name" value="SLH"/>
    <property type="match status" value="3"/>
</dbReference>
<organism evidence="3 4">
    <name type="scientific">Brevibacillus choshinensis</name>
    <dbReference type="NCBI Taxonomy" id="54911"/>
    <lineage>
        <taxon>Bacteria</taxon>
        <taxon>Bacillati</taxon>
        <taxon>Bacillota</taxon>
        <taxon>Bacilli</taxon>
        <taxon>Bacillales</taxon>
        <taxon>Paenibacillaceae</taxon>
        <taxon>Brevibacillus</taxon>
    </lineage>
</organism>
<reference evidence="3 4" key="1">
    <citation type="submission" date="2015-09" db="EMBL/GenBank/DDBJ databases">
        <title>Genome sequencing project for genomic taxonomy and phylogenomics of Bacillus-like bacteria.</title>
        <authorList>
            <person name="Liu B."/>
            <person name="Wang J."/>
            <person name="Zhu Y."/>
            <person name="Liu G."/>
            <person name="Chen Q."/>
            <person name="Chen Z."/>
            <person name="Lan J."/>
            <person name="Che J."/>
            <person name="Ge C."/>
            <person name="Shi H."/>
            <person name="Pan Z."/>
            <person name="Liu X."/>
        </authorList>
    </citation>
    <scope>NUCLEOTIDE SEQUENCE [LARGE SCALE GENOMIC DNA]</scope>
    <source>
        <strain evidence="3 4">DSM 8552</strain>
    </source>
</reference>
<evidence type="ECO:0000256" key="1">
    <source>
        <dbReference type="SAM" id="SignalP"/>
    </source>
</evidence>
<comment type="caution">
    <text evidence="3">The sequence shown here is derived from an EMBL/GenBank/DDBJ whole genome shotgun (WGS) entry which is preliminary data.</text>
</comment>
<dbReference type="Pfam" id="PF00395">
    <property type="entry name" value="SLH"/>
    <property type="match status" value="3"/>
</dbReference>
<gene>
    <name evidence="3" type="ORF">AN963_16685</name>
</gene>
<protein>
    <submittedName>
        <fullName evidence="3">S-layer protein</fullName>
    </submittedName>
</protein>
<evidence type="ECO:0000313" key="3">
    <source>
        <dbReference type="EMBL" id="KQL46557.1"/>
    </source>
</evidence>
<evidence type="ECO:0000259" key="2">
    <source>
        <dbReference type="PROSITE" id="PS51272"/>
    </source>
</evidence>
<feature type="signal peptide" evidence="1">
    <location>
        <begin position="1"/>
        <end position="33"/>
    </location>
</feature>
<feature type="chain" id="PRO_5046264109" evidence="1">
    <location>
        <begin position="34"/>
        <end position="1524"/>
    </location>
</feature>
<sequence length="1524" mass="167762">MKKPYQQFRRWFAMCLTMMLLVTGVLPAVPAFAAVGPVGTNWTNVTTPAKVSGSGTSTDPVLTDVKLLSKVELTYTDSTRDNQGVDVTVDGVTVPTTSANNFTAGKVTLPNFYLNGDGSLTKVTVKPKVTPDAAKDIAEIYYKYVPTTPSTKLKFTEPVSPTGRYASDPIKVSNRTLSGLKYTYSVLNTTDVTQAVEVRVNGTTVRTLYGGGTTIPDIDLAPGLNAIQLFASNTSENETVYYEYNSTNSPITISNFTGGTTAYTPVVYGDSKITLTGTFGSGVSGSNLRLKIITNNGQTVQDLSNTAPQINGSTFTFTDIGLKPGLNQIAFYEKVGNVTKEHYQFYVQYNNTPLVSDLKINDTPLNDPNVNSNPTYISVPSLNRLNLNMDGKALNADTVEVKNVRTGDVVKTSVNRTGSFGLSVPSQLGENTLEIRVYNQDKEVGTFIRKLLVTTTSSGNSDQFYKASLITDSGGVTLEPNQQTVVKGTAPSPAAGIDLNGTALVKFVNITNQQVFDQFKVTISEGSTKKEFVKANGVNFSSVGNPQSGFTEYNVQFEDIPADTFEDGKTYKISLSYQYISKGSSGLIDSPSGYITINNYEYEIKYVDKAKPIIVSTTNTASMQTLTSTGTNTIVTSPLDLNVITENITPSKTNMLVLYNSQVLTEGTDYVLTPGSGTPANQAKISLKKLPQGLGKLTIGYLKTPPATLPDPIVWDTSVNYTLDVRITPYAQITYVDTTGQVRSFEDGYQIKSDNDIQNLDGKLYNYVLKSVGTNSYNIEATLNDQPITFTGSEIDTTKATFRILKTKLAYKKGNNVLKVILKDAPQTVFTYNVSYNTSKTPAVEDIKLEINSNGDTEELTKKATESAYKTGANFLSSLSFTVKDATHVYIEKNGKRINDFRYKSGDWDQDTTNQEYVNARLDAALNNDLEEIYDKRNIDSISRSKFEGKMTTKQYGDLVEEIQDAVTNAQEQEQKLSLFPLTLKKGGTTVYTIVAEDDNGTVIRYDINIEQKYSSWEVLSPVKAKETDQYIIVNSNSAVVKVFAENANKVLFGKNEAKVTNTTNRDFYYDDDLGKTIPETYYVFTSTVALKKGLNTIKFSVVVGDSTYNDQIQIYNANSTVNGAEYREVLGKKVAFSVFEKQFDLKFPSGTVLLSPDDGRAGQEVKDPNGDIFVDVPLYFGIADRTTGQVNIADDDLEDRLVLESNFNYASPLYYVDAGDIEAPGGRDPYYDEGDAQDFKSRWEDNLVPSRRGTLTIKYDPSIVNAANNILTIYYHNGDEWKNIGGIVNTGSKTVQVPFAGFGFYMVMKTRETYDDVVNHDYARDAIETLYAKGVMPAYSGSSFGANRDMSRGEFATMLVKALALPVNAGPYRDSNERDPLEPTFTDVRPNRNQWDYEYKYIETAARAGIIRGKQPGYFRPDDTLTREEAAIMIARAMNLKLATLDASKLALNKMFTDAKDVGYYAAPSVLVVAKAKLMNGEPNDATVKKPTYSFKPTNYLTRAEMAVITVRVMVQLKKLPKQ</sequence>
<feature type="domain" description="SLH" evidence="2">
    <location>
        <begin position="1386"/>
        <end position="1449"/>
    </location>
</feature>
<proteinExistence type="predicted"/>
<dbReference type="EMBL" id="LJJB01000010">
    <property type="protein sequence ID" value="KQL46557.1"/>
    <property type="molecule type" value="Genomic_DNA"/>
</dbReference>